<dbReference type="AlphaFoldDB" id="A0AAV3TZV6"/>
<dbReference type="EMBL" id="BAABLX010000007">
    <property type="protein sequence ID" value="GAA4935960.1"/>
    <property type="molecule type" value="Genomic_DNA"/>
</dbReference>
<dbReference type="InterPro" id="IPR011047">
    <property type="entry name" value="Quinoprotein_ADH-like_sf"/>
</dbReference>
<dbReference type="PROSITE" id="PS51257">
    <property type="entry name" value="PROKAR_LIPOPROTEIN"/>
    <property type="match status" value="1"/>
</dbReference>
<name>A0AAV3TZV6_9ALTE</name>
<dbReference type="NCBIfam" id="TIGR03300">
    <property type="entry name" value="assembly_YfgL"/>
    <property type="match status" value="1"/>
</dbReference>
<reference evidence="7" key="1">
    <citation type="journal article" date="2019" name="Int. J. Syst. Evol. Microbiol.">
        <title>The Global Catalogue of Microorganisms (GCM) 10K type strain sequencing project: providing services to taxonomists for standard genome sequencing and annotation.</title>
        <authorList>
            <consortium name="The Broad Institute Genomics Platform"/>
            <consortium name="The Broad Institute Genome Sequencing Center for Infectious Disease"/>
            <person name="Wu L."/>
            <person name="Ma J."/>
        </authorList>
    </citation>
    <scope>NUCLEOTIDE SEQUENCE [LARGE SCALE GENOMIC DNA]</scope>
    <source>
        <strain evidence="7">JCM 19134</strain>
    </source>
</reference>
<dbReference type="Pfam" id="PF13360">
    <property type="entry name" value="PQQ_2"/>
    <property type="match status" value="1"/>
</dbReference>
<dbReference type="InterPro" id="IPR002372">
    <property type="entry name" value="PQQ_rpt_dom"/>
</dbReference>
<dbReference type="PANTHER" id="PTHR34512">
    <property type="entry name" value="CELL SURFACE PROTEIN"/>
    <property type="match status" value="1"/>
</dbReference>
<evidence type="ECO:0000259" key="5">
    <source>
        <dbReference type="Pfam" id="PF13360"/>
    </source>
</evidence>
<dbReference type="GO" id="GO:0051205">
    <property type="term" value="P:protein insertion into membrane"/>
    <property type="evidence" value="ECO:0007669"/>
    <property type="project" value="UniProtKB-UniRule"/>
</dbReference>
<dbReference type="GO" id="GO:0043165">
    <property type="term" value="P:Gram-negative-bacterium-type cell outer membrane assembly"/>
    <property type="evidence" value="ECO:0007669"/>
    <property type="project" value="UniProtKB-UniRule"/>
</dbReference>
<dbReference type="SUPFAM" id="SSF50998">
    <property type="entry name" value="Quinoprotein alcohol dehydrogenase-like"/>
    <property type="match status" value="1"/>
</dbReference>
<dbReference type="Proteomes" id="UP001409585">
    <property type="component" value="Unassembled WGS sequence"/>
</dbReference>
<dbReference type="HAMAP" id="MF_00923">
    <property type="entry name" value="OM_assembly_BamB"/>
    <property type="match status" value="1"/>
</dbReference>
<evidence type="ECO:0000256" key="2">
    <source>
        <dbReference type="ARBA" id="ARBA00023136"/>
    </source>
</evidence>
<evidence type="ECO:0000313" key="7">
    <source>
        <dbReference type="Proteomes" id="UP001409585"/>
    </source>
</evidence>
<sequence length="406" mass="44252">MRFLIVLAASAVLAGCSSSGDLKPEKLLDIDNKVKFDQVWSKDAGSIDNKRYNLIQPAYSRGRVVLMDARGYVSAYDSETGDRLWRVRLKEPVTYDIERRWYRPGTWMRKDDKPVPTSGGVGIFDDAVAVGSYEGQVFLLDAETGEERWRQQVSSEVLSAPQPNDDVVVVHTVDGKIHGLDLATGEKRWQYDNPQAVLSLRGSASPLVTPSMVVAGFDNGKIAAINPDNGVAMWDQRVAIPKGRTEFERVVDVDGTPLMVGDLIFAASYQGRIVALSRAAGRGIWAQDVSTHSNLASNGSAVFVTTDDDSLVAFNIANGEEVWTNDQMLHRSLTGPAYLSGFVVVADADGHLHVLDASTGEYLARKKIDGSGVNSPLSVMGDKLLVLDNDGRLHVLTLSEITEQDD</sequence>
<organism evidence="6 7">
    <name type="scientific">Halioxenophilus aromaticivorans</name>
    <dbReference type="NCBI Taxonomy" id="1306992"/>
    <lineage>
        <taxon>Bacteria</taxon>
        <taxon>Pseudomonadati</taxon>
        <taxon>Pseudomonadota</taxon>
        <taxon>Gammaproteobacteria</taxon>
        <taxon>Alteromonadales</taxon>
        <taxon>Alteromonadaceae</taxon>
        <taxon>Halioxenophilus</taxon>
    </lineage>
</organism>
<evidence type="ECO:0000256" key="3">
    <source>
        <dbReference type="ARBA" id="ARBA00023237"/>
    </source>
</evidence>
<comment type="caution">
    <text evidence="6">The sequence shown here is derived from an EMBL/GenBank/DDBJ whole genome shotgun (WGS) entry which is preliminary data.</text>
</comment>
<comment type="subunit">
    <text evidence="4">Part of the Bam complex.</text>
</comment>
<accession>A0AAV3TZV6</accession>
<protein>
    <recommendedName>
        <fullName evidence="4">Outer membrane protein assembly factor BamB</fullName>
    </recommendedName>
</protein>
<keyword evidence="7" id="KW-1185">Reference proteome</keyword>
<dbReference type="InterPro" id="IPR018391">
    <property type="entry name" value="PQQ_b-propeller_rpt"/>
</dbReference>
<evidence type="ECO:0000313" key="6">
    <source>
        <dbReference type="EMBL" id="GAA4935960.1"/>
    </source>
</evidence>
<comment type="function">
    <text evidence="4">Part of the outer membrane protein assembly complex, which is involved in assembly and insertion of beta-barrel proteins into the outer membrane.</text>
</comment>
<dbReference type="SMART" id="SM00564">
    <property type="entry name" value="PQQ"/>
    <property type="match status" value="7"/>
</dbReference>
<keyword evidence="3 4" id="KW-0998">Cell outer membrane</keyword>
<dbReference type="InterPro" id="IPR015943">
    <property type="entry name" value="WD40/YVTN_repeat-like_dom_sf"/>
</dbReference>
<gene>
    <name evidence="4 6" type="primary">bamB</name>
    <name evidence="6" type="ORF">GCM10025791_12030</name>
</gene>
<keyword evidence="4" id="KW-0564">Palmitate</keyword>
<comment type="subcellular location">
    <subcellularLocation>
        <location evidence="4">Cell outer membrane</location>
        <topology evidence="4">Lipid-anchor</topology>
    </subcellularLocation>
</comment>
<dbReference type="Gene3D" id="2.130.10.10">
    <property type="entry name" value="YVTN repeat-like/Quinoprotein amine dehydrogenase"/>
    <property type="match status" value="1"/>
</dbReference>
<dbReference type="InterPro" id="IPR017687">
    <property type="entry name" value="BamB"/>
</dbReference>
<proteinExistence type="inferred from homology"/>
<comment type="similarity">
    <text evidence="4">Belongs to the BamB family.</text>
</comment>
<dbReference type="PANTHER" id="PTHR34512:SF30">
    <property type="entry name" value="OUTER MEMBRANE PROTEIN ASSEMBLY FACTOR BAMB"/>
    <property type="match status" value="1"/>
</dbReference>
<dbReference type="GO" id="GO:0009279">
    <property type="term" value="C:cell outer membrane"/>
    <property type="evidence" value="ECO:0007669"/>
    <property type="project" value="UniProtKB-SubCell"/>
</dbReference>
<keyword evidence="2 4" id="KW-0472">Membrane</keyword>
<feature type="domain" description="Pyrrolo-quinoline quinone repeat" evidence="5">
    <location>
        <begin position="70"/>
        <end position="325"/>
    </location>
</feature>
<keyword evidence="1 4" id="KW-0732">Signal</keyword>
<evidence type="ECO:0000256" key="1">
    <source>
        <dbReference type="ARBA" id="ARBA00022729"/>
    </source>
</evidence>
<dbReference type="RefSeq" id="WP_345418594.1">
    <property type="nucleotide sequence ID" value="NZ_AP031496.1"/>
</dbReference>
<evidence type="ECO:0000256" key="4">
    <source>
        <dbReference type="HAMAP-Rule" id="MF_00923"/>
    </source>
</evidence>
<keyword evidence="4" id="KW-0449">Lipoprotein</keyword>